<sequence length="570" mass="64110">MLFNTTCNATLDEMLIGDSEVPLVGNMTFHTLGLIIAAATALIATLLSLYLIWMHATNYTKPYEQRHIIRILFMIPVYSAASFLAFWFYWHAIYFHVISECYEAFAIASFFALMCHYIAPDLHEQKHYFRTIEPVGWVWPVSWAMKCCGGQRGPWRTPRSGLTWFNIIWTGVYQYCFIRIGATVVAVITQYFGKYCESSNSPVFAHIWVLVIEGAAVTVAMFCLIQFYIQLRKDLAPHSPFLKVLAIKLVIFLSFWQTFLISILTSATFNVVKPTTTLAYPDLKVGIPSLLLCVEMAIFAFLHLFAFPYQPYKKGTEVGKYPISASGTDSPPMNTLGKNEGGLLGWRAIADAMNPWDLVKAFARGMRWLVVGRKHRENDTSYKNGQENDMVLEPSQRAYKGDDHLPIANEFRRSKYGIPSAGPNEVPGEEGAGLITHAQPNPQNSSSGYDPMRQRSDSDDRSLSPDRFMGENPTPGSLTEKGNRGQGNMGMAAAQGEPEPYQSHAIPQPFPSAIQSEAYLEDRRHQRRQQPNPSEQWANSSRPVGDAQEVHNALWGGRPPPKPRDDGNQF</sequence>
<evidence type="ECO:0008006" key="9">
    <source>
        <dbReference type="Google" id="ProtNLM"/>
    </source>
</evidence>
<keyword evidence="8" id="KW-1185">Reference proteome</keyword>
<evidence type="ECO:0000256" key="2">
    <source>
        <dbReference type="ARBA" id="ARBA00022692"/>
    </source>
</evidence>
<feature type="transmembrane region" description="Helical" evidence="6">
    <location>
        <begin position="285"/>
        <end position="307"/>
    </location>
</feature>
<evidence type="ECO:0000256" key="4">
    <source>
        <dbReference type="ARBA" id="ARBA00023136"/>
    </source>
</evidence>
<evidence type="ECO:0000256" key="1">
    <source>
        <dbReference type="ARBA" id="ARBA00004141"/>
    </source>
</evidence>
<feature type="region of interest" description="Disordered" evidence="5">
    <location>
        <begin position="413"/>
        <end position="570"/>
    </location>
</feature>
<evidence type="ECO:0000256" key="3">
    <source>
        <dbReference type="ARBA" id="ARBA00022989"/>
    </source>
</evidence>
<feature type="transmembrane region" description="Helical" evidence="6">
    <location>
        <begin position="205"/>
        <end position="229"/>
    </location>
</feature>
<dbReference type="GeneID" id="43599671"/>
<dbReference type="Proteomes" id="UP000254866">
    <property type="component" value="Unassembled WGS sequence"/>
</dbReference>
<feature type="compositionally biased region" description="Polar residues" evidence="5">
    <location>
        <begin position="438"/>
        <end position="448"/>
    </location>
</feature>
<dbReference type="Pfam" id="PF03619">
    <property type="entry name" value="Solute_trans_a"/>
    <property type="match status" value="1"/>
</dbReference>
<evidence type="ECO:0000313" key="7">
    <source>
        <dbReference type="EMBL" id="RDL36210.1"/>
    </source>
</evidence>
<dbReference type="STRING" id="2656787.A0A370TL02"/>
<keyword evidence="2 6" id="KW-0812">Transmembrane</keyword>
<dbReference type="EMBL" id="NPIC01000005">
    <property type="protein sequence ID" value="RDL36210.1"/>
    <property type="molecule type" value="Genomic_DNA"/>
</dbReference>
<organism evidence="7 8">
    <name type="scientific">Venustampulla echinocandica</name>
    <dbReference type="NCBI Taxonomy" id="2656787"/>
    <lineage>
        <taxon>Eukaryota</taxon>
        <taxon>Fungi</taxon>
        <taxon>Dikarya</taxon>
        <taxon>Ascomycota</taxon>
        <taxon>Pezizomycotina</taxon>
        <taxon>Leotiomycetes</taxon>
        <taxon>Helotiales</taxon>
        <taxon>Pleuroascaceae</taxon>
        <taxon>Venustampulla</taxon>
    </lineage>
</organism>
<dbReference type="AlphaFoldDB" id="A0A370TL02"/>
<proteinExistence type="predicted"/>
<protein>
    <recommendedName>
        <fullName evidence="9">DUF300-domain-containing protein</fullName>
    </recommendedName>
</protein>
<dbReference type="GO" id="GO:0016020">
    <property type="term" value="C:membrane"/>
    <property type="evidence" value="ECO:0007669"/>
    <property type="project" value="UniProtKB-SubCell"/>
</dbReference>
<feature type="transmembrane region" description="Helical" evidence="6">
    <location>
        <begin position="241"/>
        <end position="265"/>
    </location>
</feature>
<dbReference type="RefSeq" id="XP_031868866.1">
    <property type="nucleotide sequence ID" value="XM_032015445.1"/>
</dbReference>
<gene>
    <name evidence="7" type="ORF">BP5553_06822</name>
</gene>
<feature type="transmembrane region" description="Helical" evidence="6">
    <location>
        <begin position="68"/>
        <end position="90"/>
    </location>
</feature>
<comment type="caution">
    <text evidence="7">The sequence shown here is derived from an EMBL/GenBank/DDBJ whole genome shotgun (WGS) entry which is preliminary data.</text>
</comment>
<evidence type="ECO:0000313" key="8">
    <source>
        <dbReference type="Proteomes" id="UP000254866"/>
    </source>
</evidence>
<accession>A0A370TL02</accession>
<feature type="transmembrane region" description="Helical" evidence="6">
    <location>
        <begin position="102"/>
        <end position="119"/>
    </location>
</feature>
<feature type="compositionally biased region" description="Basic and acidic residues" evidence="5">
    <location>
        <begin position="452"/>
        <end position="464"/>
    </location>
</feature>
<reference evidence="7 8" key="1">
    <citation type="journal article" date="2018" name="IMA Fungus">
        <title>IMA Genome-F 9: Draft genome sequence of Annulohypoxylon stygium, Aspergillus mulundensis, Berkeleyomyces basicola (syn. Thielaviopsis basicola), Ceratocystis smalleyi, two Cercospora beticola strains, Coleophoma cylindrospora, Fusarium fracticaudum, Phialophora cf. hyalina, and Morchella septimelata.</title>
        <authorList>
            <person name="Wingfield B.D."/>
            <person name="Bills G.F."/>
            <person name="Dong Y."/>
            <person name="Huang W."/>
            <person name="Nel W.J."/>
            <person name="Swalarsk-Parry B.S."/>
            <person name="Vaghefi N."/>
            <person name="Wilken P.M."/>
            <person name="An Z."/>
            <person name="de Beer Z.W."/>
            <person name="De Vos L."/>
            <person name="Chen L."/>
            <person name="Duong T.A."/>
            <person name="Gao Y."/>
            <person name="Hammerbacher A."/>
            <person name="Kikkert J.R."/>
            <person name="Li Y."/>
            <person name="Li H."/>
            <person name="Li K."/>
            <person name="Li Q."/>
            <person name="Liu X."/>
            <person name="Ma X."/>
            <person name="Naidoo K."/>
            <person name="Pethybridge S.J."/>
            <person name="Sun J."/>
            <person name="Steenkamp E.T."/>
            <person name="van der Nest M.A."/>
            <person name="van Wyk S."/>
            <person name="Wingfield M.J."/>
            <person name="Xiong C."/>
            <person name="Yue Q."/>
            <person name="Zhang X."/>
        </authorList>
    </citation>
    <scope>NUCLEOTIDE SEQUENCE [LARGE SCALE GENOMIC DNA]</scope>
    <source>
        <strain evidence="7 8">BP 5553</strain>
    </source>
</reference>
<dbReference type="PANTHER" id="PTHR23423">
    <property type="entry name" value="ORGANIC SOLUTE TRANSPORTER-RELATED"/>
    <property type="match status" value="1"/>
</dbReference>
<keyword evidence="4 6" id="KW-0472">Membrane</keyword>
<name>A0A370TL02_9HELO</name>
<dbReference type="OrthoDB" id="5348404at2759"/>
<feature type="transmembrane region" description="Helical" evidence="6">
    <location>
        <begin position="172"/>
        <end position="193"/>
    </location>
</feature>
<feature type="compositionally biased region" description="Polar residues" evidence="5">
    <location>
        <begin position="529"/>
        <end position="542"/>
    </location>
</feature>
<dbReference type="InterPro" id="IPR005178">
    <property type="entry name" value="Ostalpha/TMEM184C"/>
</dbReference>
<comment type="subcellular location">
    <subcellularLocation>
        <location evidence="1">Membrane</location>
        <topology evidence="1">Multi-pass membrane protein</topology>
    </subcellularLocation>
</comment>
<evidence type="ECO:0000256" key="5">
    <source>
        <dbReference type="SAM" id="MobiDB-lite"/>
    </source>
</evidence>
<dbReference type="SMART" id="SM01417">
    <property type="entry name" value="Solute_trans_a"/>
    <property type="match status" value="1"/>
</dbReference>
<feature type="transmembrane region" description="Helical" evidence="6">
    <location>
        <begin position="32"/>
        <end position="56"/>
    </location>
</feature>
<evidence type="ECO:0000256" key="6">
    <source>
        <dbReference type="SAM" id="Phobius"/>
    </source>
</evidence>
<keyword evidence="3 6" id="KW-1133">Transmembrane helix</keyword>